<proteinExistence type="predicted"/>
<evidence type="ECO:0000313" key="7">
    <source>
        <dbReference type="EMBL" id="GAA0928705.1"/>
    </source>
</evidence>
<dbReference type="InterPro" id="IPR009908">
    <property type="entry name" value="Methylamine_util_MauE"/>
</dbReference>
<comment type="caution">
    <text evidence="7">The sequence shown here is derived from an EMBL/GenBank/DDBJ whole genome shotgun (WGS) entry which is preliminary data.</text>
</comment>
<dbReference type="Proteomes" id="UP001501578">
    <property type="component" value="Unassembled WGS sequence"/>
</dbReference>
<dbReference type="EMBL" id="BAAAHQ010000015">
    <property type="protein sequence ID" value="GAA0928705.1"/>
    <property type="molecule type" value="Genomic_DNA"/>
</dbReference>
<sequence length="166" mass="16505">MTYLALGCTALLAFVFAASALGKIRSPGEFRASLPRLVPVPAALAGPLAGAVIAVEGLTALLLALPVTRPAGLWLALALTLAFCGVVEHAVRQGAGIPCRCFGASSAPLGRRHLVRNGVLAASALTALLTGGARGADPAGVAVALAGAACAALLVVRFDDVVELFA</sequence>
<reference evidence="7 8" key="1">
    <citation type="journal article" date="2019" name="Int. J. Syst. Evol. Microbiol.">
        <title>The Global Catalogue of Microorganisms (GCM) 10K type strain sequencing project: providing services to taxonomists for standard genome sequencing and annotation.</title>
        <authorList>
            <consortium name="The Broad Institute Genomics Platform"/>
            <consortium name="The Broad Institute Genome Sequencing Center for Infectious Disease"/>
            <person name="Wu L."/>
            <person name="Ma J."/>
        </authorList>
    </citation>
    <scope>NUCLEOTIDE SEQUENCE [LARGE SCALE GENOMIC DNA]</scope>
    <source>
        <strain evidence="7 8">JCM 11136</strain>
    </source>
</reference>
<evidence type="ECO:0000313" key="8">
    <source>
        <dbReference type="Proteomes" id="UP001501578"/>
    </source>
</evidence>
<comment type="subcellular location">
    <subcellularLocation>
        <location evidence="1">Membrane</location>
        <topology evidence="1">Multi-pass membrane protein</topology>
    </subcellularLocation>
</comment>
<keyword evidence="4 5" id="KW-0472">Membrane</keyword>
<dbReference type="Pfam" id="PF07291">
    <property type="entry name" value="MauE"/>
    <property type="match status" value="1"/>
</dbReference>
<protein>
    <submittedName>
        <fullName evidence="7">Methylamine utilization protein MauE</fullName>
    </submittedName>
</protein>
<keyword evidence="2 5" id="KW-0812">Transmembrane</keyword>
<evidence type="ECO:0000256" key="4">
    <source>
        <dbReference type="ARBA" id="ARBA00023136"/>
    </source>
</evidence>
<evidence type="ECO:0000259" key="6">
    <source>
        <dbReference type="Pfam" id="PF07291"/>
    </source>
</evidence>
<keyword evidence="3 5" id="KW-1133">Transmembrane helix</keyword>
<feature type="transmembrane region" description="Helical" evidence="5">
    <location>
        <begin position="44"/>
        <end position="65"/>
    </location>
</feature>
<evidence type="ECO:0000256" key="1">
    <source>
        <dbReference type="ARBA" id="ARBA00004141"/>
    </source>
</evidence>
<dbReference type="RefSeq" id="WP_343950646.1">
    <property type="nucleotide sequence ID" value="NZ_BAAAHQ010000015.1"/>
</dbReference>
<evidence type="ECO:0000256" key="3">
    <source>
        <dbReference type="ARBA" id="ARBA00022989"/>
    </source>
</evidence>
<evidence type="ECO:0000256" key="5">
    <source>
        <dbReference type="SAM" id="Phobius"/>
    </source>
</evidence>
<organism evidence="7 8">
    <name type="scientific">Nonomuraea longicatena</name>
    <dbReference type="NCBI Taxonomy" id="83682"/>
    <lineage>
        <taxon>Bacteria</taxon>
        <taxon>Bacillati</taxon>
        <taxon>Actinomycetota</taxon>
        <taxon>Actinomycetes</taxon>
        <taxon>Streptosporangiales</taxon>
        <taxon>Streptosporangiaceae</taxon>
        <taxon>Nonomuraea</taxon>
    </lineage>
</organism>
<keyword evidence="8" id="KW-1185">Reference proteome</keyword>
<feature type="transmembrane region" description="Helical" evidence="5">
    <location>
        <begin position="72"/>
        <end position="91"/>
    </location>
</feature>
<name>A0ABN1PIE6_9ACTN</name>
<gene>
    <name evidence="7" type="ORF">GCM10009560_31990</name>
</gene>
<feature type="domain" description="Methylamine utilisation protein MauE" evidence="6">
    <location>
        <begin position="1"/>
        <end position="129"/>
    </location>
</feature>
<accession>A0ABN1PIE6</accession>
<evidence type="ECO:0000256" key="2">
    <source>
        <dbReference type="ARBA" id="ARBA00022692"/>
    </source>
</evidence>